<dbReference type="GO" id="GO:0009252">
    <property type="term" value="P:peptidoglycan biosynthetic process"/>
    <property type="evidence" value="ECO:0007669"/>
    <property type="project" value="TreeGrafter"/>
</dbReference>
<dbReference type="GO" id="GO:0030632">
    <property type="term" value="P:D-alanine biosynthetic process"/>
    <property type="evidence" value="ECO:0007669"/>
    <property type="project" value="UniProtKB-UniRule"/>
</dbReference>
<keyword evidence="3 4" id="KW-0413">Isomerase</keyword>
<comment type="similarity">
    <text evidence="4">Belongs to the alanine racemase family.</text>
</comment>
<organism evidence="8 9">
    <name type="scientific">Anaerotruncus massiliensis</name>
    <name type="common">ex Liu et al. 2021</name>
    <dbReference type="NCBI Taxonomy" id="2321404"/>
    <lineage>
        <taxon>Bacteria</taxon>
        <taxon>Bacillati</taxon>
        <taxon>Bacillota</taxon>
        <taxon>Clostridia</taxon>
        <taxon>Eubacteriales</taxon>
        <taxon>Oscillospiraceae</taxon>
        <taxon>Anaerotruncus</taxon>
    </lineage>
</organism>
<keyword evidence="2 4" id="KW-0663">Pyridoxal phosphate</keyword>
<dbReference type="EC" id="5.1.1.1" evidence="4"/>
<dbReference type="GO" id="GO:0008784">
    <property type="term" value="F:alanine racemase activity"/>
    <property type="evidence" value="ECO:0007669"/>
    <property type="project" value="UniProtKB-UniRule"/>
</dbReference>
<dbReference type="SUPFAM" id="SSF50621">
    <property type="entry name" value="Alanine racemase C-terminal domain-like"/>
    <property type="match status" value="1"/>
</dbReference>
<evidence type="ECO:0000256" key="2">
    <source>
        <dbReference type="ARBA" id="ARBA00022898"/>
    </source>
</evidence>
<comment type="caution">
    <text evidence="8">The sequence shown here is derived from an EMBL/GenBank/DDBJ whole genome shotgun (WGS) entry which is preliminary data.</text>
</comment>
<dbReference type="PRINTS" id="PR00992">
    <property type="entry name" value="ALARACEMASE"/>
</dbReference>
<dbReference type="GO" id="GO:0005829">
    <property type="term" value="C:cytosol"/>
    <property type="evidence" value="ECO:0007669"/>
    <property type="project" value="TreeGrafter"/>
</dbReference>
<dbReference type="Pfam" id="PF00842">
    <property type="entry name" value="Ala_racemase_C"/>
    <property type="match status" value="1"/>
</dbReference>
<protein>
    <recommendedName>
        <fullName evidence="4">Alanine racemase</fullName>
        <ecNumber evidence="4">5.1.1.1</ecNumber>
    </recommendedName>
</protein>
<dbReference type="NCBIfam" id="TIGR00492">
    <property type="entry name" value="alr"/>
    <property type="match status" value="1"/>
</dbReference>
<dbReference type="AlphaFoldDB" id="A0A498CLI0"/>
<feature type="domain" description="Alanine racemase C-terminal" evidence="7">
    <location>
        <begin position="252"/>
        <end position="381"/>
    </location>
</feature>
<evidence type="ECO:0000256" key="5">
    <source>
        <dbReference type="PIRSR" id="PIRSR600821-50"/>
    </source>
</evidence>
<proteinExistence type="inferred from homology"/>
<dbReference type="PROSITE" id="PS00395">
    <property type="entry name" value="ALANINE_RACEMASE"/>
    <property type="match status" value="1"/>
</dbReference>
<dbReference type="PANTHER" id="PTHR30511">
    <property type="entry name" value="ALANINE RACEMASE"/>
    <property type="match status" value="1"/>
</dbReference>
<keyword evidence="9" id="KW-1185">Reference proteome</keyword>
<dbReference type="SMART" id="SM01005">
    <property type="entry name" value="Ala_racemase_C"/>
    <property type="match status" value="1"/>
</dbReference>
<evidence type="ECO:0000259" key="7">
    <source>
        <dbReference type="SMART" id="SM01005"/>
    </source>
</evidence>
<evidence type="ECO:0000256" key="1">
    <source>
        <dbReference type="ARBA" id="ARBA00001933"/>
    </source>
</evidence>
<dbReference type="Pfam" id="PF01168">
    <property type="entry name" value="Ala_racemase_N"/>
    <property type="match status" value="1"/>
</dbReference>
<accession>A0A498CLI0</accession>
<evidence type="ECO:0000313" key="9">
    <source>
        <dbReference type="Proteomes" id="UP000276301"/>
    </source>
</evidence>
<dbReference type="InterPro" id="IPR011079">
    <property type="entry name" value="Ala_racemase_C"/>
</dbReference>
<feature type="active site" description="Proton acceptor; specific for L-alanine" evidence="4">
    <location>
        <position position="273"/>
    </location>
</feature>
<feature type="binding site" evidence="4 6">
    <location>
        <position position="136"/>
    </location>
    <ligand>
        <name>substrate</name>
    </ligand>
</feature>
<evidence type="ECO:0000256" key="6">
    <source>
        <dbReference type="PIRSR" id="PIRSR600821-52"/>
    </source>
</evidence>
<dbReference type="SUPFAM" id="SSF51419">
    <property type="entry name" value="PLP-binding barrel"/>
    <property type="match status" value="1"/>
</dbReference>
<dbReference type="HAMAP" id="MF_01201">
    <property type="entry name" value="Ala_racemase"/>
    <property type="match status" value="1"/>
</dbReference>
<gene>
    <name evidence="8" type="primary">alr</name>
    <name evidence="8" type="ORF">D4A47_12540</name>
</gene>
<dbReference type="GO" id="GO:0030170">
    <property type="term" value="F:pyridoxal phosphate binding"/>
    <property type="evidence" value="ECO:0007669"/>
    <property type="project" value="UniProtKB-UniRule"/>
</dbReference>
<dbReference type="PANTHER" id="PTHR30511:SF0">
    <property type="entry name" value="ALANINE RACEMASE, CATABOLIC-RELATED"/>
    <property type="match status" value="1"/>
</dbReference>
<dbReference type="Gene3D" id="3.20.20.10">
    <property type="entry name" value="Alanine racemase"/>
    <property type="match status" value="1"/>
</dbReference>
<comment type="cofactor">
    <cofactor evidence="1 4 5">
        <name>pyridoxal 5'-phosphate</name>
        <dbReference type="ChEBI" id="CHEBI:597326"/>
    </cofactor>
</comment>
<dbReference type="CDD" id="cd00430">
    <property type="entry name" value="PLPDE_III_AR"/>
    <property type="match status" value="1"/>
</dbReference>
<feature type="active site" description="Proton acceptor; specific for D-alanine" evidence="4">
    <location>
        <position position="38"/>
    </location>
</feature>
<evidence type="ECO:0000313" key="8">
    <source>
        <dbReference type="EMBL" id="RLL08133.1"/>
    </source>
</evidence>
<name>A0A498CLI0_9FIRM</name>
<comment type="pathway">
    <text evidence="4">Amino-acid biosynthesis; D-alanine biosynthesis; D-alanine from L-alanine: step 1/1.</text>
</comment>
<dbReference type="InterPro" id="IPR001608">
    <property type="entry name" value="Ala_racemase_N"/>
</dbReference>
<feature type="modified residue" description="N6-(pyridoxal phosphate)lysine" evidence="4 5">
    <location>
        <position position="38"/>
    </location>
</feature>
<dbReference type="InterPro" id="IPR020622">
    <property type="entry name" value="Ala_racemase_pyridoxalP-BS"/>
</dbReference>
<dbReference type="EMBL" id="RCHT01000036">
    <property type="protein sequence ID" value="RLL08133.1"/>
    <property type="molecule type" value="Genomic_DNA"/>
</dbReference>
<dbReference type="InterPro" id="IPR000821">
    <property type="entry name" value="Ala_racemase"/>
</dbReference>
<comment type="function">
    <text evidence="4">Catalyzes the interconversion of L-alanine and D-alanine. May also act on other amino acids.</text>
</comment>
<reference evidence="8 9" key="1">
    <citation type="submission" date="2018-10" db="EMBL/GenBank/DDBJ databases">
        <title>Anaerotruncus faecis sp. nov., isolated from human feces.</title>
        <authorList>
            <person name="Wang Y.-J."/>
        </authorList>
    </citation>
    <scope>NUCLEOTIDE SEQUENCE [LARGE SCALE GENOMIC DNA]</scope>
    <source>
        <strain evidence="8 9">22A2-44</strain>
    </source>
</reference>
<evidence type="ECO:0000256" key="3">
    <source>
        <dbReference type="ARBA" id="ARBA00023235"/>
    </source>
</evidence>
<dbReference type="InterPro" id="IPR029066">
    <property type="entry name" value="PLP-binding_barrel"/>
</dbReference>
<dbReference type="Gene3D" id="2.40.37.10">
    <property type="entry name" value="Lyase, Ornithine Decarboxylase, Chain A, domain 1"/>
    <property type="match status" value="1"/>
</dbReference>
<dbReference type="FunFam" id="3.20.20.10:FF:000002">
    <property type="entry name" value="Alanine racemase"/>
    <property type="match status" value="1"/>
</dbReference>
<comment type="catalytic activity">
    <reaction evidence="4">
        <text>L-alanine = D-alanine</text>
        <dbReference type="Rhea" id="RHEA:20249"/>
        <dbReference type="ChEBI" id="CHEBI:57416"/>
        <dbReference type="ChEBI" id="CHEBI:57972"/>
        <dbReference type="EC" id="5.1.1.1"/>
    </reaction>
</comment>
<dbReference type="InterPro" id="IPR009006">
    <property type="entry name" value="Ala_racemase/Decarboxylase_C"/>
</dbReference>
<dbReference type="UniPathway" id="UPA00042">
    <property type="reaction ID" value="UER00497"/>
</dbReference>
<dbReference type="Proteomes" id="UP000276301">
    <property type="component" value="Unassembled WGS sequence"/>
</dbReference>
<sequence length="397" mass="43418">MDYLRRTWADIDLDCIVHNYRELKSRLTPGCRTMAVVKADAYGHGDGYVSRALQQEGADWFAVSNINEAISLRRQEVARPILILGCTPPEMAHTLAELGISQTVYSEEYAGELSRAAVEQKAVIDCHVKIDTGMSRIGFFAQHGHEARAAEEIARVCALPGLSCTGVFTHFACADECAGDSRDYTRMQFRSFLDTVELLEKRGITFALRHCCNSAAALAYPEMHLDMVRLGVVLYGLPPSPEYAGMADLRPAMSLYTTVTMVKTLEAGIAVSYGRRYVTEHDGQRLASIAIGYADGYRRNFTNKGRVIVRGQYAPITGAVCMDQLMVDVTGIDGARSGDVVTLIGSEGGKSITLDDFAALNGTINYEEACLIGRRVPRVYIQGGKEIAAVDYVIATL</sequence>
<feature type="binding site" evidence="4 6">
    <location>
        <position position="322"/>
    </location>
    <ligand>
        <name>substrate</name>
    </ligand>
</feature>
<evidence type="ECO:0000256" key="4">
    <source>
        <dbReference type="HAMAP-Rule" id="MF_01201"/>
    </source>
</evidence>